<dbReference type="Proteomes" id="UP000009071">
    <property type="component" value="Chromosome"/>
</dbReference>
<dbReference type="SUPFAM" id="SSF52172">
    <property type="entry name" value="CheY-like"/>
    <property type="match status" value="1"/>
</dbReference>
<evidence type="ECO:0000313" key="8">
    <source>
        <dbReference type="Proteomes" id="UP000009071"/>
    </source>
</evidence>
<reference evidence="7 8" key="1">
    <citation type="journal article" date="2009" name="Genome Res.">
        <title>Whole genome sequence of Desulfovibrio magneticus strain RS-1 revealed common gene clusters in magnetotactic bacteria.</title>
        <authorList>
            <person name="Nakazawa H."/>
            <person name="Arakaki A."/>
            <person name="Narita-Yamada S."/>
            <person name="Yashiro I."/>
            <person name="Jinno K."/>
            <person name="Aoki N."/>
            <person name="Tsuruyama A."/>
            <person name="Okamura Y."/>
            <person name="Tanikawa S."/>
            <person name="Fujita N."/>
            <person name="Takeyama H."/>
            <person name="Matsunaga T."/>
        </authorList>
    </citation>
    <scope>NUCLEOTIDE SEQUENCE [LARGE SCALE GENOMIC DNA]</scope>
    <source>
        <strain evidence="8">ATCC 700980 / DSM 13731 / RS-1</strain>
    </source>
</reference>
<proteinExistence type="predicted"/>
<dbReference type="CDD" id="cd00082">
    <property type="entry name" value="HisKA"/>
    <property type="match status" value="1"/>
</dbReference>
<feature type="domain" description="Histidine kinase" evidence="5">
    <location>
        <begin position="163"/>
        <end position="381"/>
    </location>
</feature>
<dbReference type="STRING" id="573370.DMR_29650"/>
<dbReference type="Gene3D" id="3.40.50.2300">
    <property type="match status" value="1"/>
</dbReference>
<protein>
    <recommendedName>
        <fullName evidence="2">histidine kinase</fullName>
        <ecNumber evidence="2">2.7.13.3</ecNumber>
    </recommendedName>
</protein>
<feature type="modified residue" description="4-aspartylphosphate" evidence="4">
    <location>
        <position position="67"/>
    </location>
</feature>
<name>C4XHT2_SOLM1</name>
<sequence>MWPDCDKTVIDMVRDAKQTILIVDDVETDVDTLVETLGDDYEIAVALDGPTALQSLAPNPPDLILLDILMPGMDGHEVCRRLKADPATAAIPVIFLTALTEVREKVTGFALGAVDYITKPFDIQEVKARVTTHLALKAAMEQLARQNTLLAEAARLREDVERITHHDLKGPLGVILSLPQLIAAGGNLTGEQTGYLEDIEEAGYQMLNMVNLSLGLLKMEQGVYELSPRPVDIVRVIGKVVEELASLRRARGVSVELRQQGAPLEPGVAVDVVGEELLCHSMLSNLLKNAIEHSPAGGRVDIDIAPAKDGLRALRLRNLGETDPGFRERFFEKYATHGKPGGTGLGTYSARLMARTMGGEVLLDAATPGETNLVLCLPAPA</sequence>
<dbReference type="PROSITE" id="PS50110">
    <property type="entry name" value="RESPONSE_REGULATORY"/>
    <property type="match status" value="1"/>
</dbReference>
<dbReference type="eggNOG" id="COG0642">
    <property type="taxonomic scope" value="Bacteria"/>
</dbReference>
<dbReference type="SMART" id="SM00448">
    <property type="entry name" value="REC"/>
    <property type="match status" value="1"/>
</dbReference>
<dbReference type="InterPro" id="IPR011006">
    <property type="entry name" value="CheY-like_superfamily"/>
</dbReference>
<evidence type="ECO:0000313" key="7">
    <source>
        <dbReference type="EMBL" id="BAH76456.1"/>
    </source>
</evidence>
<dbReference type="EMBL" id="AP010904">
    <property type="protein sequence ID" value="BAH76456.1"/>
    <property type="molecule type" value="Genomic_DNA"/>
</dbReference>
<dbReference type="OrthoDB" id="9787818at2"/>
<dbReference type="Gene3D" id="3.30.565.10">
    <property type="entry name" value="Histidine kinase-like ATPase, C-terminal domain"/>
    <property type="match status" value="1"/>
</dbReference>
<dbReference type="KEGG" id="dma:DMR_29650"/>
<evidence type="ECO:0000259" key="6">
    <source>
        <dbReference type="PROSITE" id="PS50110"/>
    </source>
</evidence>
<evidence type="ECO:0000256" key="3">
    <source>
        <dbReference type="ARBA" id="ARBA00022553"/>
    </source>
</evidence>
<dbReference type="CDD" id="cd19920">
    <property type="entry name" value="REC_PA4781-like"/>
    <property type="match status" value="1"/>
</dbReference>
<dbReference type="InterPro" id="IPR003661">
    <property type="entry name" value="HisK_dim/P_dom"/>
</dbReference>
<dbReference type="InterPro" id="IPR036097">
    <property type="entry name" value="HisK_dim/P_sf"/>
</dbReference>
<dbReference type="PANTHER" id="PTHR43547">
    <property type="entry name" value="TWO-COMPONENT HISTIDINE KINASE"/>
    <property type="match status" value="1"/>
</dbReference>
<evidence type="ECO:0000256" key="2">
    <source>
        <dbReference type="ARBA" id="ARBA00012438"/>
    </source>
</evidence>
<dbReference type="Pfam" id="PF00072">
    <property type="entry name" value="Response_reg"/>
    <property type="match status" value="1"/>
</dbReference>
<dbReference type="GO" id="GO:0000155">
    <property type="term" value="F:phosphorelay sensor kinase activity"/>
    <property type="evidence" value="ECO:0007669"/>
    <property type="project" value="InterPro"/>
</dbReference>
<dbReference type="SUPFAM" id="SSF47384">
    <property type="entry name" value="Homodimeric domain of signal transducing histidine kinase"/>
    <property type="match status" value="1"/>
</dbReference>
<gene>
    <name evidence="7" type="ordered locus">DMR_29650</name>
</gene>
<dbReference type="HOGENOM" id="CLU_000445_114_72_7"/>
<dbReference type="RefSeq" id="WP_015861617.1">
    <property type="nucleotide sequence ID" value="NC_012796.1"/>
</dbReference>
<dbReference type="InterPro" id="IPR001789">
    <property type="entry name" value="Sig_transdc_resp-reg_receiver"/>
</dbReference>
<dbReference type="eggNOG" id="COG3706">
    <property type="taxonomic scope" value="Bacteria"/>
</dbReference>
<dbReference type="Pfam" id="PF02518">
    <property type="entry name" value="HATPase_c"/>
    <property type="match status" value="1"/>
</dbReference>
<dbReference type="PROSITE" id="PS50109">
    <property type="entry name" value="HIS_KIN"/>
    <property type="match status" value="1"/>
</dbReference>
<feature type="domain" description="Response regulatory" evidence="6">
    <location>
        <begin position="19"/>
        <end position="134"/>
    </location>
</feature>
<evidence type="ECO:0000259" key="5">
    <source>
        <dbReference type="PROSITE" id="PS50109"/>
    </source>
</evidence>
<dbReference type="InterPro" id="IPR003594">
    <property type="entry name" value="HATPase_dom"/>
</dbReference>
<evidence type="ECO:0000256" key="1">
    <source>
        <dbReference type="ARBA" id="ARBA00000085"/>
    </source>
</evidence>
<dbReference type="AlphaFoldDB" id="C4XHT2"/>
<dbReference type="InterPro" id="IPR036890">
    <property type="entry name" value="HATPase_C_sf"/>
</dbReference>
<accession>C4XHT2</accession>
<dbReference type="SMART" id="SM00387">
    <property type="entry name" value="HATPase_c"/>
    <property type="match status" value="1"/>
</dbReference>
<comment type="catalytic activity">
    <reaction evidence="1">
        <text>ATP + protein L-histidine = ADP + protein N-phospho-L-histidine.</text>
        <dbReference type="EC" id="2.7.13.3"/>
    </reaction>
</comment>
<dbReference type="SUPFAM" id="SSF55874">
    <property type="entry name" value="ATPase domain of HSP90 chaperone/DNA topoisomerase II/histidine kinase"/>
    <property type="match status" value="1"/>
</dbReference>
<organism evidence="7 8">
    <name type="scientific">Solidesulfovibrio magneticus (strain ATCC 700980 / DSM 13731 / RS-1)</name>
    <name type="common">Desulfovibrio magneticus</name>
    <dbReference type="NCBI Taxonomy" id="573370"/>
    <lineage>
        <taxon>Bacteria</taxon>
        <taxon>Pseudomonadati</taxon>
        <taxon>Thermodesulfobacteriota</taxon>
        <taxon>Desulfovibrionia</taxon>
        <taxon>Desulfovibrionales</taxon>
        <taxon>Desulfovibrionaceae</taxon>
        <taxon>Solidesulfovibrio</taxon>
    </lineage>
</organism>
<dbReference type="InterPro" id="IPR005467">
    <property type="entry name" value="His_kinase_dom"/>
</dbReference>
<dbReference type="EC" id="2.7.13.3" evidence="2"/>
<evidence type="ECO:0000256" key="4">
    <source>
        <dbReference type="PROSITE-ProRule" id="PRU00169"/>
    </source>
</evidence>
<dbReference type="PANTHER" id="PTHR43547:SF2">
    <property type="entry name" value="HYBRID SIGNAL TRANSDUCTION HISTIDINE KINASE C"/>
    <property type="match status" value="1"/>
</dbReference>
<keyword evidence="3 4" id="KW-0597">Phosphoprotein</keyword>
<keyword evidence="8" id="KW-1185">Reference proteome</keyword>